<keyword evidence="6 8" id="KW-0472">Membrane</keyword>
<reference evidence="10 11" key="1">
    <citation type="journal article" date="2019" name="Int. J. Syst. Evol. Microbiol.">
        <title>The Global Catalogue of Microorganisms (GCM) 10K type strain sequencing project: providing services to taxonomists for standard genome sequencing and annotation.</title>
        <authorList>
            <consortium name="The Broad Institute Genomics Platform"/>
            <consortium name="The Broad Institute Genome Sequencing Center for Infectious Disease"/>
            <person name="Wu L."/>
            <person name="Ma J."/>
        </authorList>
    </citation>
    <scope>NUCLEOTIDE SEQUENCE [LARGE SCALE GENOMIC DNA]</scope>
    <source>
        <strain evidence="10 11">CGMCC 1.12125</strain>
    </source>
</reference>
<feature type="domain" description="Lycopene cyclase" evidence="9">
    <location>
        <begin position="11"/>
        <end position="95"/>
    </location>
</feature>
<evidence type="ECO:0000256" key="7">
    <source>
        <dbReference type="ARBA" id="ARBA00023235"/>
    </source>
</evidence>
<comment type="caution">
    <text evidence="10">The sequence shown here is derived from an EMBL/GenBank/DDBJ whole genome shotgun (WGS) entry which is preliminary data.</text>
</comment>
<evidence type="ECO:0000256" key="8">
    <source>
        <dbReference type="SAM" id="Phobius"/>
    </source>
</evidence>
<dbReference type="Pfam" id="PF18916">
    <property type="entry name" value="Lycopene_cyc"/>
    <property type="match status" value="1"/>
</dbReference>
<protein>
    <submittedName>
        <fullName evidence="10">Lycopene cyclase domain-containing protein</fullName>
    </submittedName>
</protein>
<evidence type="ECO:0000256" key="6">
    <source>
        <dbReference type="ARBA" id="ARBA00023136"/>
    </source>
</evidence>
<evidence type="ECO:0000259" key="9">
    <source>
        <dbReference type="Pfam" id="PF18916"/>
    </source>
</evidence>
<dbReference type="InterPro" id="IPR017825">
    <property type="entry name" value="Lycopene_cyclase_dom"/>
</dbReference>
<evidence type="ECO:0000256" key="1">
    <source>
        <dbReference type="ARBA" id="ARBA00004141"/>
    </source>
</evidence>
<name>A0ABD6C5S6_9EURY</name>
<dbReference type="AlphaFoldDB" id="A0ABD6C5S6"/>
<comment type="pathway">
    <text evidence="2">Carotenoid biosynthesis.</text>
</comment>
<proteinExistence type="predicted"/>
<dbReference type="GO" id="GO:0016020">
    <property type="term" value="C:membrane"/>
    <property type="evidence" value="ECO:0007669"/>
    <property type="project" value="UniProtKB-SubCell"/>
</dbReference>
<feature type="transmembrane region" description="Helical" evidence="8">
    <location>
        <begin position="12"/>
        <end position="33"/>
    </location>
</feature>
<evidence type="ECO:0000256" key="5">
    <source>
        <dbReference type="ARBA" id="ARBA00022989"/>
    </source>
</evidence>
<dbReference type="RefSeq" id="WP_247377680.1">
    <property type="nucleotide sequence ID" value="NZ_JALLGV010000004.1"/>
</dbReference>
<dbReference type="NCBIfam" id="TIGR03462">
    <property type="entry name" value="CarR_dom_SF"/>
    <property type="match status" value="1"/>
</dbReference>
<gene>
    <name evidence="10" type="ORF">ACFR9U_00260</name>
</gene>
<sequence>MLPDITVFGRYTYLVTELLWGTVAIVLVTYAGVAREALRTTAVLYPFAYLWDWYTLEVGVFVIPLRTGIELLGIPIEEHIFMLVVPAMVVGTHETLQQLLDQPTSRDSEQSTAET</sequence>
<dbReference type="GO" id="GO:0016117">
    <property type="term" value="P:carotenoid biosynthetic process"/>
    <property type="evidence" value="ECO:0007669"/>
    <property type="project" value="UniProtKB-KW"/>
</dbReference>
<keyword evidence="7" id="KW-0413">Isomerase</keyword>
<evidence type="ECO:0000256" key="3">
    <source>
        <dbReference type="ARBA" id="ARBA00022692"/>
    </source>
</evidence>
<evidence type="ECO:0000256" key="4">
    <source>
        <dbReference type="ARBA" id="ARBA00022746"/>
    </source>
</evidence>
<evidence type="ECO:0000313" key="10">
    <source>
        <dbReference type="EMBL" id="MFD1585399.1"/>
    </source>
</evidence>
<dbReference type="EMBL" id="JBHUDJ010000001">
    <property type="protein sequence ID" value="MFD1585399.1"/>
    <property type="molecule type" value="Genomic_DNA"/>
</dbReference>
<keyword evidence="3 8" id="KW-0812">Transmembrane</keyword>
<accession>A0ABD6C5S6</accession>
<keyword evidence="11" id="KW-1185">Reference proteome</keyword>
<comment type="subcellular location">
    <subcellularLocation>
        <location evidence="1">Membrane</location>
        <topology evidence="1">Multi-pass membrane protein</topology>
    </subcellularLocation>
</comment>
<dbReference type="Proteomes" id="UP001597119">
    <property type="component" value="Unassembled WGS sequence"/>
</dbReference>
<dbReference type="GO" id="GO:0045436">
    <property type="term" value="F:lycopene beta cyclase activity"/>
    <property type="evidence" value="ECO:0007669"/>
    <property type="project" value="UniProtKB-ARBA"/>
</dbReference>
<evidence type="ECO:0000256" key="2">
    <source>
        <dbReference type="ARBA" id="ARBA00004829"/>
    </source>
</evidence>
<organism evidence="10 11">
    <name type="scientific">Halorientalis brevis</name>
    <dbReference type="NCBI Taxonomy" id="1126241"/>
    <lineage>
        <taxon>Archaea</taxon>
        <taxon>Methanobacteriati</taxon>
        <taxon>Methanobacteriota</taxon>
        <taxon>Stenosarchaea group</taxon>
        <taxon>Halobacteria</taxon>
        <taxon>Halobacteriales</taxon>
        <taxon>Haloarculaceae</taxon>
        <taxon>Halorientalis</taxon>
    </lineage>
</organism>
<evidence type="ECO:0000313" key="11">
    <source>
        <dbReference type="Proteomes" id="UP001597119"/>
    </source>
</evidence>
<keyword evidence="5 8" id="KW-1133">Transmembrane helix</keyword>
<keyword evidence="4" id="KW-0125">Carotenoid biosynthesis</keyword>